<evidence type="ECO:0000313" key="2">
    <source>
        <dbReference type="EMBL" id="GAV91285.1"/>
    </source>
</evidence>
<feature type="compositionally biased region" description="Basic and acidic residues" evidence="1">
    <location>
        <begin position="71"/>
        <end position="81"/>
    </location>
</feature>
<sequence length="163" mass="19282">MAQQLQNLTLNGNPPPQNHHPQNQSPLNQPPPPFRGSQRGRAFHQIPIDVENSDEDMSDEDPRGRIRRRNKADDNDRGLHLDIPDFDGSLNPDDFVDWMNAIERLFDYKDYTEEKKFKFAILELKKYASLLWENVRNQRVREGKERIRTRTKIEETFEKKVLT</sequence>
<accession>A0A1Q3DFT2</accession>
<feature type="compositionally biased region" description="Polar residues" evidence="1">
    <location>
        <begin position="1"/>
        <end position="12"/>
    </location>
</feature>
<dbReference type="EMBL" id="BDDD01007240">
    <property type="protein sequence ID" value="GAV91285.1"/>
    <property type="molecule type" value="Genomic_DNA"/>
</dbReference>
<organism evidence="2 3">
    <name type="scientific">Cephalotus follicularis</name>
    <name type="common">Albany pitcher plant</name>
    <dbReference type="NCBI Taxonomy" id="3775"/>
    <lineage>
        <taxon>Eukaryota</taxon>
        <taxon>Viridiplantae</taxon>
        <taxon>Streptophyta</taxon>
        <taxon>Embryophyta</taxon>
        <taxon>Tracheophyta</taxon>
        <taxon>Spermatophyta</taxon>
        <taxon>Magnoliopsida</taxon>
        <taxon>eudicotyledons</taxon>
        <taxon>Gunneridae</taxon>
        <taxon>Pentapetalae</taxon>
        <taxon>rosids</taxon>
        <taxon>fabids</taxon>
        <taxon>Oxalidales</taxon>
        <taxon>Cephalotaceae</taxon>
        <taxon>Cephalotus</taxon>
    </lineage>
</organism>
<comment type="caution">
    <text evidence="2">The sequence shown here is derived from an EMBL/GenBank/DDBJ whole genome shotgun (WGS) entry which is preliminary data.</text>
</comment>
<evidence type="ECO:0000256" key="1">
    <source>
        <dbReference type="SAM" id="MobiDB-lite"/>
    </source>
</evidence>
<keyword evidence="3" id="KW-1185">Reference proteome</keyword>
<dbReference type="InParanoid" id="A0A1Q3DFT2"/>
<protein>
    <submittedName>
        <fullName evidence="2">Uncharacterized protein</fullName>
    </submittedName>
</protein>
<name>A0A1Q3DFT2_CEPFO</name>
<reference evidence="3" key="1">
    <citation type="submission" date="2016-04" db="EMBL/GenBank/DDBJ databases">
        <title>Cephalotus genome sequencing.</title>
        <authorList>
            <person name="Fukushima K."/>
            <person name="Hasebe M."/>
            <person name="Fang X."/>
        </authorList>
    </citation>
    <scope>NUCLEOTIDE SEQUENCE [LARGE SCALE GENOMIC DNA]</scope>
    <source>
        <strain evidence="3">cv. St1</strain>
    </source>
</reference>
<dbReference type="Proteomes" id="UP000187406">
    <property type="component" value="Unassembled WGS sequence"/>
</dbReference>
<dbReference type="AlphaFoldDB" id="A0A1Q3DFT2"/>
<dbReference type="OrthoDB" id="1934635at2759"/>
<evidence type="ECO:0000313" key="3">
    <source>
        <dbReference type="Proteomes" id="UP000187406"/>
    </source>
</evidence>
<proteinExistence type="predicted"/>
<feature type="region of interest" description="Disordered" evidence="1">
    <location>
        <begin position="1"/>
        <end position="81"/>
    </location>
</feature>
<gene>
    <name evidence="2" type="ORF">CFOL_v3_34682</name>
</gene>